<evidence type="ECO:0000313" key="2">
    <source>
        <dbReference type="EMBL" id="ABX08767.1"/>
    </source>
</evidence>
<proteinExistence type="predicted"/>
<dbReference type="STRING" id="93059.P9211_08361"/>
<dbReference type="OrthoDB" id="540261at2"/>
<protein>
    <submittedName>
        <fullName evidence="2">Hypothetical membrane protein</fullName>
    </submittedName>
</protein>
<dbReference type="KEGG" id="pmj:P9211_08361"/>
<name>A9BAA5_PROM4</name>
<feature type="region of interest" description="Disordered" evidence="1">
    <location>
        <begin position="1"/>
        <end position="32"/>
    </location>
</feature>
<gene>
    <name evidence="2" type="ordered locus">P9211_08361</name>
</gene>
<evidence type="ECO:0000313" key="3">
    <source>
        <dbReference type="Proteomes" id="UP000000788"/>
    </source>
</evidence>
<reference evidence="2 3" key="1">
    <citation type="journal article" date="2007" name="PLoS Genet.">
        <title>Patterns and implications of gene gain and loss in the evolution of Prochlorococcus.</title>
        <authorList>
            <person name="Kettler G.C."/>
            <person name="Martiny A.C."/>
            <person name="Huang K."/>
            <person name="Zucker J."/>
            <person name="Coleman M.L."/>
            <person name="Rodrigue S."/>
            <person name="Chen F."/>
            <person name="Lapidus A."/>
            <person name="Ferriera S."/>
            <person name="Johnson J."/>
            <person name="Steglich C."/>
            <person name="Church G.M."/>
            <person name="Richardson P."/>
            <person name="Chisholm S.W."/>
        </authorList>
    </citation>
    <scope>NUCLEOTIDE SEQUENCE [LARGE SCALE GENOMIC DNA]</scope>
    <source>
        <strain evidence="3">MIT 9211</strain>
    </source>
</reference>
<dbReference type="HOGENOM" id="CLU_149332_0_0_3"/>
<dbReference type="AlphaFoldDB" id="A9BAA5"/>
<feature type="compositionally biased region" description="Polar residues" evidence="1">
    <location>
        <begin position="1"/>
        <end position="13"/>
    </location>
</feature>
<organism evidence="2 3">
    <name type="scientific">Prochlorococcus marinus (strain MIT 9211)</name>
    <dbReference type="NCBI Taxonomy" id="93059"/>
    <lineage>
        <taxon>Bacteria</taxon>
        <taxon>Bacillati</taxon>
        <taxon>Cyanobacteriota</taxon>
        <taxon>Cyanophyceae</taxon>
        <taxon>Synechococcales</taxon>
        <taxon>Prochlorococcaceae</taxon>
        <taxon>Prochlorococcus</taxon>
    </lineage>
</organism>
<evidence type="ECO:0000256" key="1">
    <source>
        <dbReference type="SAM" id="MobiDB-lite"/>
    </source>
</evidence>
<dbReference type="Proteomes" id="UP000000788">
    <property type="component" value="Chromosome"/>
</dbReference>
<dbReference type="eggNOG" id="ENOG5032HUD">
    <property type="taxonomic scope" value="Bacteria"/>
</dbReference>
<keyword evidence="3" id="KW-1185">Reference proteome</keyword>
<accession>A9BAA5</accession>
<dbReference type="RefSeq" id="WP_012195389.1">
    <property type="nucleotide sequence ID" value="NC_009976.1"/>
</dbReference>
<feature type="compositionally biased region" description="Basic residues" evidence="1">
    <location>
        <begin position="22"/>
        <end position="32"/>
    </location>
</feature>
<sequence>MAMSEGSASQKQMSEAKDDKRSKRKPTSLKRKDSKRLPWWIELFFVQLGLPENLLLKILDLKKKSQSHFSKNIRIYKIIPILILAILYSKPIFKQANNNNLCVKKTIEFLDRNDYETSNNIASAVHYCNGGNMTNFLD</sequence>
<dbReference type="EMBL" id="CP000878">
    <property type="protein sequence ID" value="ABX08767.1"/>
    <property type="molecule type" value="Genomic_DNA"/>
</dbReference>